<gene>
    <name evidence="2" type="ORF">GCM10010412_101250</name>
</gene>
<proteinExistence type="predicted"/>
<evidence type="ECO:0000313" key="3">
    <source>
        <dbReference type="Proteomes" id="UP001501666"/>
    </source>
</evidence>
<name>A0ABP6FVM9_9ACTN</name>
<evidence type="ECO:0000313" key="2">
    <source>
        <dbReference type="EMBL" id="GAA2703087.1"/>
    </source>
</evidence>
<evidence type="ECO:0000256" key="1">
    <source>
        <dbReference type="SAM" id="MobiDB-lite"/>
    </source>
</evidence>
<comment type="caution">
    <text evidence="2">The sequence shown here is derived from an EMBL/GenBank/DDBJ whole genome shotgun (WGS) entry which is preliminary data.</text>
</comment>
<dbReference type="Proteomes" id="UP001501666">
    <property type="component" value="Unassembled WGS sequence"/>
</dbReference>
<accession>A0ABP6FVM9</accession>
<protein>
    <submittedName>
        <fullName evidence="2">Uncharacterized protein</fullName>
    </submittedName>
</protein>
<keyword evidence="3" id="KW-1185">Reference proteome</keyword>
<feature type="region of interest" description="Disordered" evidence="1">
    <location>
        <begin position="1"/>
        <end position="23"/>
    </location>
</feature>
<sequence length="67" mass="7536">MKQSAPGKLATGHQEEQRHPAATMRSRFLVLRVRSANRDIPAQHDGHLPECWLLAEWPPGEPEPTDS</sequence>
<reference evidence="3" key="1">
    <citation type="journal article" date="2019" name="Int. J. Syst. Evol. Microbiol.">
        <title>The Global Catalogue of Microorganisms (GCM) 10K type strain sequencing project: providing services to taxonomists for standard genome sequencing and annotation.</title>
        <authorList>
            <consortium name="The Broad Institute Genomics Platform"/>
            <consortium name="The Broad Institute Genome Sequencing Center for Infectious Disease"/>
            <person name="Wu L."/>
            <person name="Ma J."/>
        </authorList>
    </citation>
    <scope>NUCLEOTIDE SEQUENCE [LARGE SCALE GENOMIC DNA]</scope>
    <source>
        <strain evidence="3">JCM 6835</strain>
    </source>
</reference>
<organism evidence="2 3">
    <name type="scientific">Nonomuraea recticatena</name>
    <dbReference type="NCBI Taxonomy" id="46178"/>
    <lineage>
        <taxon>Bacteria</taxon>
        <taxon>Bacillati</taxon>
        <taxon>Actinomycetota</taxon>
        <taxon>Actinomycetes</taxon>
        <taxon>Streptosporangiales</taxon>
        <taxon>Streptosporangiaceae</taxon>
        <taxon>Nonomuraea</taxon>
    </lineage>
</organism>
<dbReference type="EMBL" id="BAAATE010000094">
    <property type="protein sequence ID" value="GAA2703087.1"/>
    <property type="molecule type" value="Genomic_DNA"/>
</dbReference>